<dbReference type="AlphaFoldDB" id="A0A918LQ13"/>
<name>A0A918LQ13_9ACTN</name>
<keyword evidence="3" id="KW-0805">Transcription regulation</keyword>
<evidence type="ECO:0000313" key="10">
    <source>
        <dbReference type="Proteomes" id="UP000646776"/>
    </source>
</evidence>
<feature type="domain" description="RNA polymerase sigma-70 region 2" evidence="7">
    <location>
        <begin position="152"/>
        <end position="214"/>
    </location>
</feature>
<evidence type="ECO:0000256" key="1">
    <source>
        <dbReference type="ARBA" id="ARBA00010641"/>
    </source>
</evidence>
<dbReference type="SUPFAM" id="SSF54427">
    <property type="entry name" value="NTF2-like"/>
    <property type="match status" value="1"/>
</dbReference>
<comment type="similarity">
    <text evidence="1">Belongs to the sigma-70 factor family. ECF subfamily.</text>
</comment>
<protein>
    <recommendedName>
        <fullName evidence="11">Sigma-70 family RNA polymerase sigma factor</fullName>
    </recommendedName>
</protein>
<dbReference type="GO" id="GO:0003677">
    <property type="term" value="F:DNA binding"/>
    <property type="evidence" value="ECO:0007669"/>
    <property type="project" value="InterPro"/>
</dbReference>
<comment type="caution">
    <text evidence="9">The sequence shown here is derived from an EMBL/GenBank/DDBJ whole genome shotgun (WGS) entry which is preliminary data.</text>
</comment>
<keyword evidence="10" id="KW-1185">Reference proteome</keyword>
<accession>A0A918LQ13</accession>
<evidence type="ECO:0000256" key="3">
    <source>
        <dbReference type="ARBA" id="ARBA00023015"/>
    </source>
</evidence>
<dbReference type="Pfam" id="PF08281">
    <property type="entry name" value="Sigma70_r4_2"/>
    <property type="match status" value="1"/>
</dbReference>
<dbReference type="SUPFAM" id="SSF88659">
    <property type="entry name" value="Sigma3 and sigma4 domains of RNA polymerase sigma factors"/>
    <property type="match status" value="1"/>
</dbReference>
<dbReference type="InterPro" id="IPR013325">
    <property type="entry name" value="RNA_pol_sigma_r2"/>
</dbReference>
<sequence length="442" mass="48007">MPTVRPVRREVHPGRQRVRRQGHHDVDRRPGGPHPFDQRVEPPRTEPRLRAVGRAARAAGVRTATALRTDQRPDSRRLTPSSRAELRCGSHSRSGCHTPGARIAHSSERDHHGRPTMSDTSPDTPARPTTGGPPDPAASSPDPAADTATQVFHAHRELLFSIVYNMLGSIADTEDVVQETWLAWTGRHRAPGAAEIDHPRAYLVRIAVNRALAHQAAVSRRRETYVGPWLPEPLVGPLMDTPAPDEAADAAVRAESVSMALLVVLETLTPLERGVFVLHEVFGYAHTEIADILGRSPSAIRQLAHRAREHVHARRPRYEPAPQVRQQVTERFLAAALGGDLDALLRLLAPDVTLWGDSGGKGAGGPRPLHGRDKVARLLAAVGPHSGRGLHIAYRRVNGDPSALLFAGDTPYAVLVLDLTPDGDQVCGIYAVANPDKLVHVD</sequence>
<dbReference type="CDD" id="cd06171">
    <property type="entry name" value="Sigma70_r4"/>
    <property type="match status" value="1"/>
</dbReference>
<dbReference type="Gene3D" id="1.10.1740.10">
    <property type="match status" value="1"/>
</dbReference>
<dbReference type="InterPro" id="IPR014284">
    <property type="entry name" value="RNA_pol_sigma-70_dom"/>
</dbReference>
<dbReference type="GO" id="GO:0016987">
    <property type="term" value="F:sigma factor activity"/>
    <property type="evidence" value="ECO:0007669"/>
    <property type="project" value="UniProtKB-KW"/>
</dbReference>
<evidence type="ECO:0000256" key="4">
    <source>
        <dbReference type="ARBA" id="ARBA00023082"/>
    </source>
</evidence>
<keyword evidence="4" id="KW-0731">Sigma factor</keyword>
<gene>
    <name evidence="9" type="ORF">GCM10010226_05560</name>
</gene>
<dbReference type="Gene3D" id="3.10.450.50">
    <property type="match status" value="1"/>
</dbReference>
<dbReference type="NCBIfam" id="TIGR02937">
    <property type="entry name" value="sigma70-ECF"/>
    <property type="match status" value="1"/>
</dbReference>
<dbReference type="Gene3D" id="1.10.10.10">
    <property type="entry name" value="Winged helix-like DNA-binding domain superfamily/Winged helix DNA-binding domain"/>
    <property type="match status" value="1"/>
</dbReference>
<reference evidence="9" key="1">
    <citation type="journal article" date="2014" name="Int. J. Syst. Evol. Microbiol.">
        <title>Complete genome sequence of Corynebacterium casei LMG S-19264T (=DSM 44701T), isolated from a smear-ripened cheese.</title>
        <authorList>
            <consortium name="US DOE Joint Genome Institute (JGI-PGF)"/>
            <person name="Walter F."/>
            <person name="Albersmeier A."/>
            <person name="Kalinowski J."/>
            <person name="Ruckert C."/>
        </authorList>
    </citation>
    <scope>NUCLEOTIDE SEQUENCE</scope>
    <source>
        <strain evidence="9">JCM 4125</strain>
    </source>
</reference>
<dbReference type="PANTHER" id="PTHR30173">
    <property type="entry name" value="SIGMA 19 FACTOR"/>
    <property type="match status" value="1"/>
</dbReference>
<dbReference type="Proteomes" id="UP000646776">
    <property type="component" value="Unassembled WGS sequence"/>
</dbReference>
<proteinExistence type="inferred from homology"/>
<dbReference type="SUPFAM" id="SSF88946">
    <property type="entry name" value="Sigma2 domain of RNA polymerase sigma factors"/>
    <property type="match status" value="1"/>
</dbReference>
<evidence type="ECO:0000259" key="7">
    <source>
        <dbReference type="Pfam" id="PF04542"/>
    </source>
</evidence>
<feature type="compositionally biased region" description="Basic and acidic residues" evidence="6">
    <location>
        <begin position="23"/>
        <end position="49"/>
    </location>
</feature>
<feature type="region of interest" description="Disordered" evidence="6">
    <location>
        <begin position="1"/>
        <end position="145"/>
    </location>
</feature>
<reference evidence="9" key="2">
    <citation type="submission" date="2020-09" db="EMBL/GenBank/DDBJ databases">
        <authorList>
            <person name="Sun Q."/>
            <person name="Ohkuma M."/>
        </authorList>
    </citation>
    <scope>NUCLEOTIDE SEQUENCE</scope>
    <source>
        <strain evidence="9">JCM 4125</strain>
    </source>
</reference>
<dbReference type="InterPro" id="IPR007627">
    <property type="entry name" value="RNA_pol_sigma70_r2"/>
</dbReference>
<feature type="compositionally biased region" description="Low complexity" evidence="6">
    <location>
        <begin position="50"/>
        <end position="68"/>
    </location>
</feature>
<evidence type="ECO:0008006" key="11">
    <source>
        <dbReference type="Google" id="ProtNLM"/>
    </source>
</evidence>
<evidence type="ECO:0000256" key="5">
    <source>
        <dbReference type="ARBA" id="ARBA00023163"/>
    </source>
</evidence>
<dbReference type="InterPro" id="IPR013249">
    <property type="entry name" value="RNA_pol_sigma70_r4_t2"/>
</dbReference>
<evidence type="ECO:0000313" key="9">
    <source>
        <dbReference type="EMBL" id="GGT32258.1"/>
    </source>
</evidence>
<organism evidence="9 10">
    <name type="scientific">Streptomyces phaeofaciens</name>
    <dbReference type="NCBI Taxonomy" id="68254"/>
    <lineage>
        <taxon>Bacteria</taxon>
        <taxon>Bacillati</taxon>
        <taxon>Actinomycetota</taxon>
        <taxon>Actinomycetes</taxon>
        <taxon>Kitasatosporales</taxon>
        <taxon>Streptomycetaceae</taxon>
        <taxon>Streptomyces</taxon>
    </lineage>
</organism>
<dbReference type="InterPro" id="IPR032710">
    <property type="entry name" value="NTF2-like_dom_sf"/>
</dbReference>
<dbReference type="Pfam" id="PF04542">
    <property type="entry name" value="Sigma70_r2"/>
    <property type="match status" value="1"/>
</dbReference>
<dbReference type="GO" id="GO:0006352">
    <property type="term" value="P:DNA-templated transcription initiation"/>
    <property type="evidence" value="ECO:0007669"/>
    <property type="project" value="InterPro"/>
</dbReference>
<evidence type="ECO:0000256" key="2">
    <source>
        <dbReference type="ARBA" id="ARBA00011344"/>
    </source>
</evidence>
<dbReference type="NCBIfam" id="NF007214">
    <property type="entry name" value="PRK09636.1"/>
    <property type="match status" value="1"/>
</dbReference>
<keyword evidence="5" id="KW-0804">Transcription</keyword>
<comment type="subunit">
    <text evidence="2">Interacts transiently with the RNA polymerase catalytic core formed by RpoA, RpoB, RpoC and RpoZ (2 alpha, 1 beta, 1 beta' and 1 omega subunit) to form the RNA polymerase holoenzyme that can initiate transcription.</text>
</comment>
<dbReference type="EMBL" id="BMSA01000001">
    <property type="protein sequence ID" value="GGT32258.1"/>
    <property type="molecule type" value="Genomic_DNA"/>
</dbReference>
<evidence type="ECO:0000259" key="8">
    <source>
        <dbReference type="Pfam" id="PF08281"/>
    </source>
</evidence>
<evidence type="ECO:0000256" key="6">
    <source>
        <dbReference type="SAM" id="MobiDB-lite"/>
    </source>
</evidence>
<dbReference type="InterPro" id="IPR036388">
    <property type="entry name" value="WH-like_DNA-bd_sf"/>
</dbReference>
<dbReference type="InterPro" id="IPR013324">
    <property type="entry name" value="RNA_pol_sigma_r3/r4-like"/>
</dbReference>
<dbReference type="InterPro" id="IPR052704">
    <property type="entry name" value="ECF_Sigma-70_Domain"/>
</dbReference>
<dbReference type="PANTHER" id="PTHR30173:SF36">
    <property type="entry name" value="ECF RNA POLYMERASE SIGMA FACTOR SIGJ"/>
    <property type="match status" value="1"/>
</dbReference>
<feature type="domain" description="RNA polymerase sigma factor 70 region 4 type 2" evidence="8">
    <location>
        <begin position="259"/>
        <end position="310"/>
    </location>
</feature>